<dbReference type="PATRIC" id="fig|1358026.3.peg.127"/>
<evidence type="ECO:0000256" key="1">
    <source>
        <dbReference type="SAM" id="Phobius"/>
    </source>
</evidence>
<evidence type="ECO:0000313" key="2">
    <source>
        <dbReference type="EMBL" id="ERK73465.1"/>
    </source>
</evidence>
<keyword evidence="1" id="KW-0472">Membrane</keyword>
<name>U2RDZ8_LEIAQ</name>
<accession>U2RDZ8</accession>
<protein>
    <submittedName>
        <fullName evidence="2">Uncharacterized protein</fullName>
    </submittedName>
</protein>
<evidence type="ECO:0000313" key="3">
    <source>
        <dbReference type="Proteomes" id="UP000016605"/>
    </source>
</evidence>
<dbReference type="HOGENOM" id="CLU_2167832_0_0_11"/>
<proteinExistence type="predicted"/>
<gene>
    <name evidence="2" type="ORF">N136_00148</name>
</gene>
<dbReference type="AlphaFoldDB" id="U2RDZ8"/>
<keyword evidence="1" id="KW-1133">Transmembrane helix</keyword>
<comment type="caution">
    <text evidence="2">The sequence shown here is derived from an EMBL/GenBank/DDBJ whole genome shotgun (WGS) entry which is preliminary data.</text>
</comment>
<reference evidence="2 3" key="1">
    <citation type="submission" date="2013-08" db="EMBL/GenBank/DDBJ databases">
        <authorList>
            <person name="Weinstock G."/>
            <person name="Sodergren E."/>
            <person name="Wylie T."/>
            <person name="Fulton L."/>
            <person name="Fulton R."/>
            <person name="Fronick C."/>
            <person name="O'Laughlin M."/>
            <person name="Godfrey J."/>
            <person name="Miner T."/>
            <person name="Herter B."/>
            <person name="Appelbaum E."/>
            <person name="Cordes M."/>
            <person name="Lek S."/>
            <person name="Wollam A."/>
            <person name="Pepin K.H."/>
            <person name="Palsikar V.B."/>
            <person name="Mitreva M."/>
            <person name="Wilson R.K."/>
        </authorList>
    </citation>
    <scope>NUCLEOTIDE SEQUENCE [LARGE SCALE GENOMIC DNA]</scope>
    <source>
        <strain evidence="2 3">ATCC 14665</strain>
    </source>
</reference>
<dbReference type="EMBL" id="AWVQ01000011">
    <property type="protein sequence ID" value="ERK73465.1"/>
    <property type="molecule type" value="Genomic_DNA"/>
</dbReference>
<sequence length="110" mass="11919">MRGYTAVPDPWPMPTLPQWAANIVDNAVLFIVGVVIVAGIGVVVWMVLSDRAERRRPDGGLHAFRPFHAGRRAARQGAPVVAPAELSDQDAPAWVAGYHVGRMEPVASRK</sequence>
<feature type="transmembrane region" description="Helical" evidence="1">
    <location>
        <begin position="27"/>
        <end position="48"/>
    </location>
</feature>
<organism evidence="2 3">
    <name type="scientific">Leifsonia aquatica ATCC 14665</name>
    <dbReference type="NCBI Taxonomy" id="1358026"/>
    <lineage>
        <taxon>Bacteria</taxon>
        <taxon>Bacillati</taxon>
        <taxon>Actinomycetota</taxon>
        <taxon>Actinomycetes</taxon>
        <taxon>Micrococcales</taxon>
        <taxon>Microbacteriaceae</taxon>
        <taxon>Leifsonia</taxon>
    </lineage>
</organism>
<keyword evidence="1" id="KW-0812">Transmembrane</keyword>
<dbReference type="Proteomes" id="UP000016605">
    <property type="component" value="Unassembled WGS sequence"/>
</dbReference>